<feature type="domain" description="Histidine kinase" evidence="6">
    <location>
        <begin position="383"/>
        <end position="594"/>
    </location>
</feature>
<dbReference type="InterPro" id="IPR036097">
    <property type="entry name" value="HisK_dim/P_sf"/>
</dbReference>
<dbReference type="InterPro" id="IPR005467">
    <property type="entry name" value="His_kinase_dom"/>
</dbReference>
<dbReference type="Gene3D" id="1.10.287.130">
    <property type="match status" value="1"/>
</dbReference>
<dbReference type="SMART" id="SM00091">
    <property type="entry name" value="PAS"/>
    <property type="match status" value="3"/>
</dbReference>
<dbReference type="PROSITE" id="PS50109">
    <property type="entry name" value="HIS_KIN"/>
    <property type="match status" value="1"/>
</dbReference>
<feature type="domain" description="PAC" evidence="8">
    <location>
        <begin position="319"/>
        <end position="372"/>
    </location>
</feature>
<evidence type="ECO:0000256" key="5">
    <source>
        <dbReference type="ARBA" id="ARBA00022777"/>
    </source>
</evidence>
<comment type="catalytic activity">
    <reaction evidence="1">
        <text>ATP + protein L-histidine = ADP + protein N-phospho-L-histidine.</text>
        <dbReference type="EC" id="2.7.13.3"/>
    </reaction>
</comment>
<accession>A0A385SMA3</accession>
<dbReference type="CDD" id="cd00075">
    <property type="entry name" value="HATPase"/>
    <property type="match status" value="1"/>
</dbReference>
<dbReference type="CDD" id="cd00130">
    <property type="entry name" value="PAS"/>
    <property type="match status" value="3"/>
</dbReference>
<dbReference type="PANTHER" id="PTHR43304:SF1">
    <property type="entry name" value="PAC DOMAIN-CONTAINING PROTEIN"/>
    <property type="match status" value="1"/>
</dbReference>
<keyword evidence="3" id="KW-0597">Phosphoprotein</keyword>
<evidence type="ECO:0000256" key="2">
    <source>
        <dbReference type="ARBA" id="ARBA00012438"/>
    </source>
</evidence>
<evidence type="ECO:0000313" key="9">
    <source>
        <dbReference type="EMBL" id="AYB31065.1"/>
    </source>
</evidence>
<feature type="domain" description="PAC" evidence="8">
    <location>
        <begin position="197"/>
        <end position="247"/>
    </location>
</feature>
<dbReference type="EMBL" id="CP032382">
    <property type="protein sequence ID" value="AYB31065.1"/>
    <property type="molecule type" value="Genomic_DNA"/>
</dbReference>
<dbReference type="PROSITE" id="PS50112">
    <property type="entry name" value="PAS"/>
    <property type="match status" value="2"/>
</dbReference>
<dbReference type="InterPro" id="IPR035965">
    <property type="entry name" value="PAS-like_dom_sf"/>
</dbReference>
<keyword evidence="10" id="KW-1185">Reference proteome</keyword>
<dbReference type="InterPro" id="IPR003661">
    <property type="entry name" value="HisK_dim/P_dom"/>
</dbReference>
<evidence type="ECO:0000256" key="1">
    <source>
        <dbReference type="ARBA" id="ARBA00000085"/>
    </source>
</evidence>
<reference evidence="10" key="1">
    <citation type="submission" date="2018-09" db="EMBL/GenBank/DDBJ databases">
        <title>Chryseolinea sp. KIS68-18 isolated from soil.</title>
        <authorList>
            <person name="Weon H.-Y."/>
            <person name="Kwon S.-W."/>
            <person name="Lee S.A."/>
        </authorList>
    </citation>
    <scope>NUCLEOTIDE SEQUENCE [LARGE SCALE GENOMIC DNA]</scope>
    <source>
        <strain evidence="10">KIS68-18</strain>
    </source>
</reference>
<dbReference type="InterPro" id="IPR003594">
    <property type="entry name" value="HATPase_dom"/>
</dbReference>
<dbReference type="InterPro" id="IPR001610">
    <property type="entry name" value="PAC"/>
</dbReference>
<name>A0A385SMA3_9BACT</name>
<gene>
    <name evidence="9" type="ORF">D4L85_10980</name>
</gene>
<dbReference type="InterPro" id="IPR004358">
    <property type="entry name" value="Sig_transdc_His_kin-like_C"/>
</dbReference>
<organism evidence="9 10">
    <name type="scientific">Chryseolinea soli</name>
    <dbReference type="NCBI Taxonomy" id="2321403"/>
    <lineage>
        <taxon>Bacteria</taxon>
        <taxon>Pseudomonadati</taxon>
        <taxon>Bacteroidota</taxon>
        <taxon>Cytophagia</taxon>
        <taxon>Cytophagales</taxon>
        <taxon>Fulvivirgaceae</taxon>
        <taxon>Chryseolinea</taxon>
    </lineage>
</organism>
<dbReference type="SMART" id="SM00086">
    <property type="entry name" value="PAC"/>
    <property type="match status" value="3"/>
</dbReference>
<dbReference type="CDD" id="cd00082">
    <property type="entry name" value="HisKA"/>
    <property type="match status" value="1"/>
</dbReference>
<dbReference type="SUPFAM" id="SSF55785">
    <property type="entry name" value="PYP-like sensor domain (PAS domain)"/>
    <property type="match status" value="3"/>
</dbReference>
<protein>
    <recommendedName>
        <fullName evidence="2">histidine kinase</fullName>
        <ecNumber evidence="2">2.7.13.3</ecNumber>
    </recommendedName>
</protein>
<dbReference type="Proteomes" id="UP000266183">
    <property type="component" value="Chromosome"/>
</dbReference>
<proteinExistence type="predicted"/>
<dbReference type="AlphaFoldDB" id="A0A385SMA3"/>
<sequence length="608" mass="69146">MRDLIKHLPAVIYEYTILPNGIRRFDFISEACESLLGISPEAVMNDAGAMDALVHREDIGQLQASSLVSEQAGREWNWQGRMQVRGKIKWVEIRSNHELRSDGVIIRRGIIQDITERIETARESEERYQSLIERLPIGVVIHKQGKLVFANAFAHAILGGEKSENLVGTDVLNFVHPEYHQRVIRRMKEVAVGLPGAMIEQKYVRQDGQVIDVETMAYPFTFRGEPCVQVIFRDITERKQVEARIKKNETLLAQLFQNVPMAVVLLTDSGKVEQVNRGFEEMFGYTLPELKGRSINDFIVPEELTHEGVDLNNLITSHRIVSIETVRRHRHGRIVNVILYGMPVMLDNETIGIYGVYVDITERKRVEEELKIRNGELDNFVYKVSHDLRAPLSSILGLVNLAKLPGNTDNPMDYIDIIGSKVEHLDHFIGDVLSHSKNLKMEVSVRKVDFTKIIEETFNDLNYLEGAKEIKRMIKVEGIDFYSDPWRIAEILRNLISNAIKYRQLEQVAPEIGIKINIDHLRAEMVFADNGIGISEENLERIFEMFYRATEQSDGSGIGLYIVKNAIDKLGGQITVASRLGHGTRFAILLPNRINSMIGKMPSIGVEQ</sequence>
<dbReference type="InterPro" id="IPR052162">
    <property type="entry name" value="Sensor_kinase/Photoreceptor"/>
</dbReference>
<dbReference type="SMART" id="SM00387">
    <property type="entry name" value="HATPase_c"/>
    <property type="match status" value="1"/>
</dbReference>
<dbReference type="KEGG" id="chk:D4L85_10980"/>
<dbReference type="NCBIfam" id="TIGR00229">
    <property type="entry name" value="sensory_box"/>
    <property type="match status" value="3"/>
</dbReference>
<dbReference type="PANTHER" id="PTHR43304">
    <property type="entry name" value="PHYTOCHROME-LIKE PROTEIN CPH1"/>
    <property type="match status" value="1"/>
</dbReference>
<dbReference type="GO" id="GO:0006355">
    <property type="term" value="P:regulation of DNA-templated transcription"/>
    <property type="evidence" value="ECO:0007669"/>
    <property type="project" value="InterPro"/>
</dbReference>
<evidence type="ECO:0000256" key="3">
    <source>
        <dbReference type="ARBA" id="ARBA00022553"/>
    </source>
</evidence>
<dbReference type="Pfam" id="PF00989">
    <property type="entry name" value="PAS"/>
    <property type="match status" value="1"/>
</dbReference>
<dbReference type="InterPro" id="IPR036890">
    <property type="entry name" value="HATPase_C_sf"/>
</dbReference>
<dbReference type="OrthoDB" id="1522284at2"/>
<feature type="domain" description="PAS" evidence="7">
    <location>
        <begin position="248"/>
        <end position="318"/>
    </location>
</feature>
<dbReference type="EC" id="2.7.13.3" evidence="2"/>
<dbReference type="SUPFAM" id="SSF55874">
    <property type="entry name" value="ATPase domain of HSP90 chaperone/DNA topoisomerase II/histidine kinase"/>
    <property type="match status" value="1"/>
</dbReference>
<evidence type="ECO:0000259" key="8">
    <source>
        <dbReference type="PROSITE" id="PS50113"/>
    </source>
</evidence>
<keyword evidence="5 9" id="KW-0418">Kinase</keyword>
<evidence type="ECO:0000256" key="4">
    <source>
        <dbReference type="ARBA" id="ARBA00022679"/>
    </source>
</evidence>
<dbReference type="PROSITE" id="PS50113">
    <property type="entry name" value="PAC"/>
    <property type="match status" value="2"/>
</dbReference>
<dbReference type="Pfam" id="PF00512">
    <property type="entry name" value="HisKA"/>
    <property type="match status" value="1"/>
</dbReference>
<dbReference type="InterPro" id="IPR013767">
    <property type="entry name" value="PAS_fold"/>
</dbReference>
<dbReference type="Gene3D" id="3.30.565.10">
    <property type="entry name" value="Histidine kinase-like ATPase, C-terminal domain"/>
    <property type="match status" value="1"/>
</dbReference>
<dbReference type="InterPro" id="IPR000700">
    <property type="entry name" value="PAS-assoc_C"/>
</dbReference>
<dbReference type="GO" id="GO:0000155">
    <property type="term" value="F:phosphorelay sensor kinase activity"/>
    <property type="evidence" value="ECO:0007669"/>
    <property type="project" value="InterPro"/>
</dbReference>
<dbReference type="InterPro" id="IPR000014">
    <property type="entry name" value="PAS"/>
</dbReference>
<dbReference type="RefSeq" id="WP_119754349.1">
    <property type="nucleotide sequence ID" value="NZ_CP032382.1"/>
</dbReference>
<dbReference type="Pfam" id="PF02518">
    <property type="entry name" value="HATPase_c"/>
    <property type="match status" value="1"/>
</dbReference>
<keyword evidence="4" id="KW-0808">Transferase</keyword>
<evidence type="ECO:0000313" key="10">
    <source>
        <dbReference type="Proteomes" id="UP000266183"/>
    </source>
</evidence>
<dbReference type="SUPFAM" id="SSF47384">
    <property type="entry name" value="Homodimeric domain of signal transducing histidine kinase"/>
    <property type="match status" value="1"/>
</dbReference>
<evidence type="ECO:0000259" key="6">
    <source>
        <dbReference type="PROSITE" id="PS50109"/>
    </source>
</evidence>
<dbReference type="Pfam" id="PF13426">
    <property type="entry name" value="PAS_9"/>
    <property type="match status" value="1"/>
</dbReference>
<dbReference type="SMART" id="SM00388">
    <property type="entry name" value="HisKA"/>
    <property type="match status" value="1"/>
</dbReference>
<dbReference type="PRINTS" id="PR00344">
    <property type="entry name" value="BCTRLSENSOR"/>
</dbReference>
<feature type="domain" description="PAS" evidence="7">
    <location>
        <begin position="124"/>
        <end position="194"/>
    </location>
</feature>
<evidence type="ECO:0000259" key="7">
    <source>
        <dbReference type="PROSITE" id="PS50112"/>
    </source>
</evidence>
<dbReference type="Gene3D" id="3.30.450.20">
    <property type="entry name" value="PAS domain"/>
    <property type="match status" value="3"/>
</dbReference>